<reference evidence="14" key="1">
    <citation type="submission" date="2012-12" db="EMBL/GenBank/DDBJ databases">
        <authorList>
            <person name="Hellsten U."/>
            <person name="Grimwood J."/>
            <person name="Chapman J.A."/>
            <person name="Shapiro H."/>
            <person name="Aerts A."/>
            <person name="Otillar R.P."/>
            <person name="Terry A.Y."/>
            <person name="Boore J.L."/>
            <person name="Simakov O."/>
            <person name="Marletaz F."/>
            <person name="Cho S.-J."/>
            <person name="Edsinger-Gonzales E."/>
            <person name="Havlak P."/>
            <person name="Kuo D.-H."/>
            <person name="Larsson T."/>
            <person name="Lv J."/>
            <person name="Arendt D."/>
            <person name="Savage R."/>
            <person name="Osoegawa K."/>
            <person name="de Jong P."/>
            <person name="Lindberg D.R."/>
            <person name="Seaver E.C."/>
            <person name="Weisblat D.A."/>
            <person name="Putnam N.H."/>
            <person name="Grigoriev I.V."/>
            <person name="Rokhsar D.S."/>
        </authorList>
    </citation>
    <scope>NUCLEOTIDE SEQUENCE</scope>
    <source>
        <strain evidence="14">I ESC-2004</strain>
    </source>
</reference>
<dbReference type="GO" id="GO:0005615">
    <property type="term" value="C:extracellular space"/>
    <property type="evidence" value="ECO:0007669"/>
    <property type="project" value="TreeGrafter"/>
</dbReference>
<feature type="domain" description="Peptidase M14" evidence="11">
    <location>
        <begin position="72"/>
        <end position="395"/>
    </location>
</feature>
<dbReference type="PROSITE" id="PS52035">
    <property type="entry name" value="PEPTIDASE_M14"/>
    <property type="match status" value="1"/>
</dbReference>
<dbReference type="EMBL" id="AMQN01003797">
    <property type="status" value="NOT_ANNOTATED_CDS"/>
    <property type="molecule type" value="Genomic_DNA"/>
</dbReference>
<dbReference type="HOGENOM" id="CLU_019326_4_1_1"/>
<evidence type="ECO:0000256" key="1">
    <source>
        <dbReference type="ARBA" id="ARBA00001947"/>
    </source>
</evidence>
<comment type="similarity">
    <text evidence="2 10">Belongs to the peptidase M14 family.</text>
</comment>
<dbReference type="EMBL" id="KB291945">
    <property type="protein sequence ID" value="ELU18390.1"/>
    <property type="molecule type" value="Genomic_DNA"/>
</dbReference>
<dbReference type="Proteomes" id="UP000014760">
    <property type="component" value="Unassembled WGS sequence"/>
</dbReference>
<dbReference type="Gene3D" id="3.40.630.10">
    <property type="entry name" value="Zn peptidases"/>
    <property type="match status" value="1"/>
</dbReference>
<evidence type="ECO:0000256" key="5">
    <source>
        <dbReference type="ARBA" id="ARBA00022723"/>
    </source>
</evidence>
<dbReference type="AlphaFoldDB" id="R7VM83"/>
<keyword evidence="7" id="KW-0378">Hydrolase</keyword>
<evidence type="ECO:0000256" key="10">
    <source>
        <dbReference type="PROSITE-ProRule" id="PRU01379"/>
    </source>
</evidence>
<keyword evidence="14" id="KW-1185">Reference proteome</keyword>
<reference evidence="13" key="3">
    <citation type="submission" date="2015-06" db="UniProtKB">
        <authorList>
            <consortium name="EnsemblMetazoa"/>
        </authorList>
    </citation>
    <scope>IDENTIFICATION</scope>
</reference>
<organism evidence="12">
    <name type="scientific">Capitella teleta</name>
    <name type="common">Polychaete worm</name>
    <dbReference type="NCBI Taxonomy" id="283909"/>
    <lineage>
        <taxon>Eukaryota</taxon>
        <taxon>Metazoa</taxon>
        <taxon>Spiralia</taxon>
        <taxon>Lophotrochozoa</taxon>
        <taxon>Annelida</taxon>
        <taxon>Polychaeta</taxon>
        <taxon>Sedentaria</taxon>
        <taxon>Scolecida</taxon>
        <taxon>Capitellidae</taxon>
        <taxon>Capitella</taxon>
    </lineage>
</organism>
<dbReference type="SUPFAM" id="SSF53187">
    <property type="entry name" value="Zn-dependent exopeptidases"/>
    <property type="match status" value="1"/>
</dbReference>
<evidence type="ECO:0000256" key="8">
    <source>
        <dbReference type="ARBA" id="ARBA00022833"/>
    </source>
</evidence>
<dbReference type="EnsemblMetazoa" id="CapteT163199">
    <property type="protein sequence ID" value="CapteP163199"/>
    <property type="gene ID" value="CapteG163199"/>
</dbReference>
<keyword evidence="5" id="KW-0479">Metal-binding</keyword>
<evidence type="ECO:0000256" key="7">
    <source>
        <dbReference type="ARBA" id="ARBA00022801"/>
    </source>
</evidence>
<sequence>MELTPLCVYLAIVFGADEIAGLRQRNQEELASLREPKWFGSQTKSKIQSSPKRQRREAEWDDFLQKDILGKYITNYETVEQWLEQLAAGTPHLIQLIRIQNVTFEGRQFTIAKLGQHADNVVKPVIWIDAGIHPREKLTQPTAIYLIYRLLDDYYSGTNKDLLEDIDWYILPNINPDGFAVTNDRSQGAQGALWRKNVAAYPSYNNTGAEDNPGTRTAEPCRGVDLNRNFPEHWGYVPDHRVHHCAGTFAGPYAASENETRTLMRVLEDMGDVLSAYVAMHTFSQIVTGSWAFITDERPRNAAEMDRVGKKIAAAISDAHGRDYRYGLPPDIQYPYSGNAADWVTSALNVTFSYTLELRDKDSFPNGRGHMIPEGDIIDVGEETHAGMVVLAREVLAKWNGETADAAQRADARSLNNFLAFVFVCFMQRALCK</sequence>
<dbReference type="OMA" id="NMETWEG"/>
<feature type="active site" description="Proton donor/acceptor" evidence="10">
    <location>
        <position position="357"/>
    </location>
</feature>
<accession>R7VM83</accession>
<evidence type="ECO:0000313" key="12">
    <source>
        <dbReference type="EMBL" id="ELU18390.1"/>
    </source>
</evidence>
<protein>
    <recommendedName>
        <fullName evidence="11">Peptidase M14 domain-containing protein</fullName>
    </recommendedName>
</protein>
<dbReference type="EMBL" id="AMQN01003798">
    <property type="status" value="NOT_ANNOTATED_CDS"/>
    <property type="molecule type" value="Genomic_DNA"/>
</dbReference>
<evidence type="ECO:0000256" key="2">
    <source>
        <dbReference type="ARBA" id="ARBA00005988"/>
    </source>
</evidence>
<dbReference type="GO" id="GO:0006508">
    <property type="term" value="P:proteolysis"/>
    <property type="evidence" value="ECO:0007669"/>
    <property type="project" value="UniProtKB-KW"/>
</dbReference>
<name>R7VM83_CAPTE</name>
<dbReference type="InterPro" id="IPR000834">
    <property type="entry name" value="Peptidase_M14"/>
</dbReference>
<dbReference type="FunFam" id="3.40.630.10:FF:000084">
    <property type="entry name" value="Carboxypeptidase B2"/>
    <property type="match status" value="1"/>
</dbReference>
<dbReference type="Pfam" id="PF00246">
    <property type="entry name" value="Peptidase_M14"/>
    <property type="match status" value="1"/>
</dbReference>
<gene>
    <name evidence="12" type="ORF">CAPTEDRAFT_163199</name>
</gene>
<evidence type="ECO:0000313" key="13">
    <source>
        <dbReference type="EnsemblMetazoa" id="CapteP163199"/>
    </source>
</evidence>
<evidence type="ECO:0000256" key="6">
    <source>
        <dbReference type="ARBA" id="ARBA00022729"/>
    </source>
</evidence>
<dbReference type="SMART" id="SM00631">
    <property type="entry name" value="Zn_pept"/>
    <property type="match status" value="1"/>
</dbReference>
<dbReference type="GO" id="GO:0004181">
    <property type="term" value="F:metallocarboxypeptidase activity"/>
    <property type="evidence" value="ECO:0007669"/>
    <property type="project" value="InterPro"/>
</dbReference>
<evidence type="ECO:0000256" key="9">
    <source>
        <dbReference type="ARBA" id="ARBA00023049"/>
    </source>
</evidence>
<comment type="cofactor">
    <cofactor evidence="1">
        <name>Zn(2+)</name>
        <dbReference type="ChEBI" id="CHEBI:29105"/>
    </cofactor>
</comment>
<keyword evidence="6" id="KW-0732">Signal</keyword>
<keyword evidence="9" id="KW-0482">Metalloprotease</keyword>
<evidence type="ECO:0000256" key="4">
    <source>
        <dbReference type="ARBA" id="ARBA00022670"/>
    </source>
</evidence>
<evidence type="ECO:0000259" key="11">
    <source>
        <dbReference type="PROSITE" id="PS52035"/>
    </source>
</evidence>
<dbReference type="GO" id="GO:0008270">
    <property type="term" value="F:zinc ion binding"/>
    <property type="evidence" value="ECO:0007669"/>
    <property type="project" value="InterPro"/>
</dbReference>
<dbReference type="PANTHER" id="PTHR11705:SF91">
    <property type="entry name" value="FI01817P-RELATED"/>
    <property type="match status" value="1"/>
</dbReference>
<evidence type="ECO:0000256" key="3">
    <source>
        <dbReference type="ARBA" id="ARBA00022645"/>
    </source>
</evidence>
<reference evidence="12 14" key="2">
    <citation type="journal article" date="2013" name="Nature">
        <title>Insights into bilaterian evolution from three spiralian genomes.</title>
        <authorList>
            <person name="Simakov O."/>
            <person name="Marletaz F."/>
            <person name="Cho S.J."/>
            <person name="Edsinger-Gonzales E."/>
            <person name="Havlak P."/>
            <person name="Hellsten U."/>
            <person name="Kuo D.H."/>
            <person name="Larsson T."/>
            <person name="Lv J."/>
            <person name="Arendt D."/>
            <person name="Savage R."/>
            <person name="Osoegawa K."/>
            <person name="de Jong P."/>
            <person name="Grimwood J."/>
            <person name="Chapman J.A."/>
            <person name="Shapiro H."/>
            <person name="Aerts A."/>
            <person name="Otillar R.P."/>
            <person name="Terry A.Y."/>
            <person name="Boore J.L."/>
            <person name="Grigoriev I.V."/>
            <person name="Lindberg D.R."/>
            <person name="Seaver E.C."/>
            <person name="Weisblat D.A."/>
            <person name="Putnam N.H."/>
            <person name="Rokhsar D.S."/>
        </authorList>
    </citation>
    <scope>NUCLEOTIDE SEQUENCE</scope>
    <source>
        <strain evidence="12 14">I ESC-2004</strain>
    </source>
</reference>
<keyword evidence="3" id="KW-0121">Carboxypeptidase</keyword>
<evidence type="ECO:0000313" key="14">
    <source>
        <dbReference type="Proteomes" id="UP000014760"/>
    </source>
</evidence>
<dbReference type="OrthoDB" id="3626597at2759"/>
<keyword evidence="4" id="KW-0645">Protease</keyword>
<keyword evidence="8" id="KW-0862">Zinc</keyword>
<dbReference type="PANTHER" id="PTHR11705">
    <property type="entry name" value="PROTEASE FAMILY M14 CARBOXYPEPTIDASE A,B"/>
    <property type="match status" value="1"/>
</dbReference>
<proteinExistence type="inferred from homology"/>